<comment type="caution">
    <text evidence="2">The sequence shown here is derived from an EMBL/GenBank/DDBJ whole genome shotgun (WGS) entry which is preliminary data.</text>
</comment>
<sequence>MDLTRPDAPEPYSLLPQVPTFSLTSRDVQAGEPLAHAFTAEGGSTSPQLAWSGFPEQTRSFVVSCFDPDAPTPAGFWHWTVANLPVTTTGLASGAGAPGSDHLPPGAVQTRNDGGEVGFMGAAPPPGDKPHRYVFAVHALDVERLDVDTATTPTVVAFQALFHTLARATLAPVYAR</sequence>
<gene>
    <name evidence="2" type="ORF">N866_08270</name>
</gene>
<dbReference type="Pfam" id="PF01161">
    <property type="entry name" value="PBP"/>
    <property type="match status" value="1"/>
</dbReference>
<dbReference type="CDD" id="cd00865">
    <property type="entry name" value="PEBP_bact_arch"/>
    <property type="match status" value="1"/>
</dbReference>
<evidence type="ECO:0000256" key="1">
    <source>
        <dbReference type="ARBA" id="ARBA00007120"/>
    </source>
</evidence>
<dbReference type="AlphaFoldDB" id="A0A021VMZ8"/>
<dbReference type="SUPFAM" id="SSF49777">
    <property type="entry name" value="PEBP-like"/>
    <property type="match status" value="1"/>
</dbReference>
<keyword evidence="3" id="KW-1185">Reference proteome</keyword>
<proteinExistence type="inferred from homology"/>
<comment type="similarity">
    <text evidence="1">Belongs to the UPF0098 family.</text>
</comment>
<accession>A0A021VMZ8</accession>
<protein>
    <submittedName>
        <fullName evidence="2">PEBP family protein</fullName>
    </submittedName>
</protein>
<evidence type="ECO:0000313" key="2">
    <source>
        <dbReference type="EMBL" id="EYR62478.1"/>
    </source>
</evidence>
<evidence type="ECO:0000313" key="3">
    <source>
        <dbReference type="Proteomes" id="UP000019753"/>
    </source>
</evidence>
<dbReference type="InterPro" id="IPR008914">
    <property type="entry name" value="PEBP"/>
</dbReference>
<dbReference type="Proteomes" id="UP000019753">
    <property type="component" value="Unassembled WGS sequence"/>
</dbReference>
<dbReference type="EMBL" id="AXCW01000233">
    <property type="protein sequence ID" value="EYR62478.1"/>
    <property type="molecule type" value="Genomic_DNA"/>
</dbReference>
<dbReference type="RefSeq" id="WP_173406165.1">
    <property type="nucleotide sequence ID" value="NZ_AXCW01000233.1"/>
</dbReference>
<dbReference type="Gene3D" id="3.90.280.10">
    <property type="entry name" value="PEBP-like"/>
    <property type="match status" value="1"/>
</dbReference>
<organism evidence="2 3">
    <name type="scientific">Actinotalea ferrariae CF5-4</name>
    <dbReference type="NCBI Taxonomy" id="948458"/>
    <lineage>
        <taxon>Bacteria</taxon>
        <taxon>Bacillati</taxon>
        <taxon>Actinomycetota</taxon>
        <taxon>Actinomycetes</taxon>
        <taxon>Micrococcales</taxon>
        <taxon>Cellulomonadaceae</taxon>
        <taxon>Actinotalea</taxon>
    </lineage>
</organism>
<dbReference type="NCBIfam" id="TIGR00481">
    <property type="entry name" value="YbhB/YbcL family Raf kinase inhibitor-like protein"/>
    <property type="match status" value="1"/>
</dbReference>
<name>A0A021VMZ8_9CELL</name>
<reference evidence="2 3" key="1">
    <citation type="submission" date="2014-01" db="EMBL/GenBank/DDBJ databases">
        <title>Actinotalea ferrariae CF5-4.</title>
        <authorList>
            <person name="Chen F."/>
            <person name="Li Y."/>
            <person name="Wang G."/>
        </authorList>
    </citation>
    <scope>NUCLEOTIDE SEQUENCE [LARGE SCALE GENOMIC DNA]</scope>
    <source>
        <strain evidence="2 3">CF5-4</strain>
    </source>
</reference>
<dbReference type="InterPro" id="IPR036610">
    <property type="entry name" value="PEBP-like_sf"/>
</dbReference>
<dbReference type="InterPro" id="IPR005247">
    <property type="entry name" value="YbhB_YbcL/LppC-like"/>
</dbReference>
<dbReference type="PANTHER" id="PTHR30289:SF1">
    <property type="entry name" value="PEBP (PHOSPHATIDYLETHANOLAMINE-BINDING PROTEIN) FAMILY PROTEIN"/>
    <property type="match status" value="1"/>
</dbReference>
<dbReference type="PANTHER" id="PTHR30289">
    <property type="entry name" value="UNCHARACTERIZED PROTEIN YBCL-RELATED"/>
    <property type="match status" value="1"/>
</dbReference>